<comment type="caution">
    <text evidence="1">The sequence shown here is derived from an EMBL/GenBank/DDBJ whole genome shotgun (WGS) entry which is preliminary data.</text>
</comment>
<proteinExistence type="predicted"/>
<keyword evidence="2" id="KW-1185">Reference proteome</keyword>
<dbReference type="EMBL" id="WBMR01000017">
    <property type="protein sequence ID" value="KAB2385977.1"/>
    <property type="molecule type" value="Genomic_DNA"/>
</dbReference>
<accession>A0A6L3W341</accession>
<evidence type="ECO:0000313" key="2">
    <source>
        <dbReference type="Proteomes" id="UP000483004"/>
    </source>
</evidence>
<dbReference type="Pfam" id="PF05331">
    <property type="entry name" value="DUF742"/>
    <property type="match status" value="1"/>
</dbReference>
<evidence type="ECO:0000313" key="1">
    <source>
        <dbReference type="EMBL" id="KAB2385977.1"/>
    </source>
</evidence>
<dbReference type="PANTHER" id="PTHR36221">
    <property type="entry name" value="DUF742 DOMAIN-CONTAINING PROTEIN"/>
    <property type="match status" value="1"/>
</dbReference>
<dbReference type="AlphaFoldDB" id="A0A6L3W341"/>
<dbReference type="Proteomes" id="UP000483004">
    <property type="component" value="Unassembled WGS sequence"/>
</dbReference>
<dbReference type="PANTHER" id="PTHR36221:SF1">
    <property type="entry name" value="DUF742 DOMAIN-CONTAINING PROTEIN"/>
    <property type="match status" value="1"/>
</dbReference>
<protein>
    <submittedName>
        <fullName evidence="1">DUF742 domain-containing protein</fullName>
    </submittedName>
</protein>
<dbReference type="InterPro" id="IPR007995">
    <property type="entry name" value="DUF742"/>
</dbReference>
<sequence length="99" mass="10511">MNGGRTRPKVELDLLSLMLATGRAVSGLEPEHVQALRLCRMPISVAEVAARMRLPVAVVKVLVADLVDCGAVTAQAPPSPAGIYGRDLLEKLLDGLQQI</sequence>
<dbReference type="OrthoDB" id="4274007at2"/>
<reference evidence="1 2" key="1">
    <citation type="submission" date="2019-09" db="EMBL/GenBank/DDBJ databases">
        <title>Actinomadura physcomitrii sp. nov., a novel actinomycete isolated from moss [Physcomitrium sphaericum (Ludw) Fuernr].</title>
        <authorList>
            <person name="Liu C."/>
            <person name="Zhuang X."/>
        </authorList>
    </citation>
    <scope>NUCLEOTIDE SEQUENCE [LARGE SCALE GENOMIC DNA]</scope>
    <source>
        <strain evidence="1 2">CYP1-1B</strain>
    </source>
</reference>
<organism evidence="1 2">
    <name type="scientific">Actinomadura montaniterrae</name>
    <dbReference type="NCBI Taxonomy" id="1803903"/>
    <lineage>
        <taxon>Bacteria</taxon>
        <taxon>Bacillati</taxon>
        <taxon>Actinomycetota</taxon>
        <taxon>Actinomycetes</taxon>
        <taxon>Streptosporangiales</taxon>
        <taxon>Thermomonosporaceae</taxon>
        <taxon>Actinomadura</taxon>
    </lineage>
</organism>
<name>A0A6L3W341_9ACTN</name>
<gene>
    <name evidence="1" type="ORF">F9B16_09165</name>
</gene>